<gene>
    <name evidence="4" type="ORF">BN424_423</name>
</gene>
<evidence type="ECO:0000313" key="5">
    <source>
        <dbReference type="Proteomes" id="UP000000212"/>
    </source>
</evidence>
<proteinExistence type="predicted"/>
<organism evidence="4 5">
    <name type="scientific">Carnobacterium maltaromaticum LMA28</name>
    <dbReference type="NCBI Taxonomy" id="1234679"/>
    <lineage>
        <taxon>Bacteria</taxon>
        <taxon>Bacillati</taxon>
        <taxon>Bacillota</taxon>
        <taxon>Bacilli</taxon>
        <taxon>Lactobacillales</taxon>
        <taxon>Carnobacteriaceae</taxon>
        <taxon>Carnobacterium</taxon>
    </lineage>
</organism>
<dbReference type="KEGG" id="cml:BN424_423"/>
<keyword evidence="2" id="KW-1133">Transmembrane helix</keyword>
<dbReference type="HOGENOM" id="CLU_591465_0_0_9"/>
<keyword evidence="2" id="KW-0812">Transmembrane</keyword>
<sequence>MKNMKQRLITLLATFTLMIGFVAVPVSSAYAAVTVDEAIDGATAKMLADGFISSDWEALAIARSNTPASKELRQDYYDSIVSSISHSSYFSATDYERTIIGLVSIGADPTNISEATQRNNLIDDLYHMDVANSGTNGIIYGILALQTKDYEVPADAVFSIQDLIDKLISLQKVSGGWALFGSASDIDITGMAMTALAKYKDMPEVAAALDRSVDYLSTVQLESGGFKGWSNENSNSLSQAIMGLTMTGNDPTGPRFTKNFNAIDALMTYRTDDGGFKWLLTDAGSNSMALDQAAYTLAQYKAFLNGGASIYDFVNNPVPQLIETPVDPDPEVTDPEVTDPETTDPEVTDPETTEPEVTNPDPGVTEPETTNPEKEKTPDPTPTEKPTVVEPVAVKEADKPANLIKAPISNTAENTKSDETNNFPKTGESSEFGIFTALLGTSIVLIGLIVWYENKKKQTAKA</sequence>
<reference evidence="5" key="1">
    <citation type="journal article" date="2013" name="Genome Announc.">
        <title>Complete Chromosome Sequence of Carnobacterium maltaromaticum LMA 28.</title>
        <authorList>
            <person name="Cailliez-Grimal C."/>
            <person name="Chaillou S."/>
            <person name="Anba-Mondoloni J."/>
            <person name="Loux V."/>
            <person name="Afzal M.I."/>
            <person name="Rahman A."/>
            <person name="Kergourlay G."/>
            <person name="Champomier-Verges M.C."/>
            <person name="Zagorec M."/>
            <person name="Dalgaard P."/>
            <person name="Leisner J.J."/>
            <person name="Prevost H."/>
            <person name="Revol-Junelles A.M."/>
            <person name="Borges F."/>
        </authorList>
    </citation>
    <scope>NUCLEOTIDE SEQUENCE</scope>
    <source>
        <strain evidence="5">LMA28</strain>
    </source>
</reference>
<dbReference type="CDD" id="cd00688">
    <property type="entry name" value="ISOPREN_C2_like"/>
    <property type="match status" value="1"/>
</dbReference>
<keyword evidence="2" id="KW-0472">Membrane</keyword>
<dbReference type="Proteomes" id="UP000000212">
    <property type="component" value="Chromosome"/>
</dbReference>
<evidence type="ECO:0000256" key="3">
    <source>
        <dbReference type="SAM" id="SignalP"/>
    </source>
</evidence>
<evidence type="ECO:0000256" key="1">
    <source>
        <dbReference type="SAM" id="MobiDB-lite"/>
    </source>
</evidence>
<dbReference type="eggNOG" id="COG5066">
    <property type="taxonomic scope" value="Bacteria"/>
</dbReference>
<evidence type="ECO:0000313" key="4">
    <source>
        <dbReference type="EMBL" id="CCO09903.2"/>
    </source>
</evidence>
<evidence type="ECO:0000256" key="2">
    <source>
        <dbReference type="SAM" id="Phobius"/>
    </source>
</evidence>
<dbReference type="Gene3D" id="1.50.10.20">
    <property type="match status" value="1"/>
</dbReference>
<feature type="region of interest" description="Disordered" evidence="1">
    <location>
        <begin position="321"/>
        <end position="389"/>
    </location>
</feature>
<keyword evidence="5" id="KW-1185">Reference proteome</keyword>
<keyword evidence="3" id="KW-0732">Signal</keyword>
<dbReference type="OrthoDB" id="411361at2"/>
<dbReference type="AlphaFoldDB" id="K8EDU3"/>
<protein>
    <submittedName>
        <fullName evidence="4">LPXTG-motif cell wall anchor domain protein</fullName>
    </submittedName>
</protein>
<feature type="compositionally biased region" description="Acidic residues" evidence="1">
    <location>
        <begin position="326"/>
        <end position="354"/>
    </location>
</feature>
<dbReference type="EMBL" id="HE999757">
    <property type="protein sequence ID" value="CCO09903.2"/>
    <property type="molecule type" value="Genomic_DNA"/>
</dbReference>
<feature type="compositionally biased region" description="Low complexity" evidence="1">
    <location>
        <begin position="355"/>
        <end position="370"/>
    </location>
</feature>
<dbReference type="InterPro" id="IPR008930">
    <property type="entry name" value="Terpenoid_cyclase/PrenylTrfase"/>
</dbReference>
<name>K8EDU3_CARML</name>
<feature type="chain" id="PRO_5003919148" evidence="3">
    <location>
        <begin position="32"/>
        <end position="462"/>
    </location>
</feature>
<dbReference type="STRING" id="1234679.BN424_423"/>
<feature type="transmembrane region" description="Helical" evidence="2">
    <location>
        <begin position="432"/>
        <end position="452"/>
    </location>
</feature>
<accession>K8EDU3</accession>
<dbReference type="SUPFAM" id="SSF48239">
    <property type="entry name" value="Terpenoid cyclases/Protein prenyltransferases"/>
    <property type="match status" value="1"/>
</dbReference>
<feature type="signal peptide" evidence="3">
    <location>
        <begin position="1"/>
        <end position="31"/>
    </location>
</feature>